<comment type="caution">
    <text evidence="2">The sequence shown here is derived from an EMBL/GenBank/DDBJ whole genome shotgun (WGS) entry which is preliminary data.</text>
</comment>
<feature type="region of interest" description="Disordered" evidence="1">
    <location>
        <begin position="1"/>
        <end position="28"/>
    </location>
</feature>
<gene>
    <name evidence="2" type="ORF">J2Z81_001363</name>
</gene>
<keyword evidence="3" id="KW-1185">Reference proteome</keyword>
<evidence type="ECO:0000313" key="3">
    <source>
        <dbReference type="Proteomes" id="UP001519294"/>
    </source>
</evidence>
<dbReference type="Proteomes" id="UP001519294">
    <property type="component" value="Unassembled WGS sequence"/>
</dbReference>
<evidence type="ECO:0000313" key="2">
    <source>
        <dbReference type="EMBL" id="MBP2257415.1"/>
    </source>
</evidence>
<sequence>MEEEFNIEAKQSANREDQKPVTPDYGAGPSNVPYYIPTPAYAPHPMYAQPDYRHCGMMYGYQNNYPQTWNNQSFHMQSDNKSAVHQRYMYDLCKRYKYHFIQCEGMDGQMYDGIIDGVSDEDVYLLMPVGDMDRENQGDRPRQFDYGYNYGYGGYGYPRRFRRFRRRRFPFFSLRRLFFPYFY</sequence>
<accession>A0ABS4S7D8</accession>
<reference evidence="2 3" key="1">
    <citation type="submission" date="2021-03" db="EMBL/GenBank/DDBJ databases">
        <title>Genomic Encyclopedia of Type Strains, Phase IV (KMG-IV): sequencing the most valuable type-strain genomes for metagenomic binning, comparative biology and taxonomic classification.</title>
        <authorList>
            <person name="Goeker M."/>
        </authorList>
    </citation>
    <scope>NUCLEOTIDE SEQUENCE [LARGE SCALE GENOMIC DNA]</scope>
    <source>
        <strain evidence="2 3">DSM 25790</strain>
    </source>
</reference>
<dbReference type="EMBL" id="JAGIKX010000008">
    <property type="protein sequence ID" value="MBP2257415.1"/>
    <property type="molecule type" value="Genomic_DNA"/>
</dbReference>
<proteinExistence type="predicted"/>
<evidence type="ECO:0008006" key="4">
    <source>
        <dbReference type="Google" id="ProtNLM"/>
    </source>
</evidence>
<protein>
    <recommendedName>
        <fullName evidence="4">Spore coat protein</fullName>
    </recommendedName>
</protein>
<name>A0ABS4S7D8_9BACI</name>
<organism evidence="2 3">
    <name type="scientific">Virgibacillus alimentarius</name>
    <dbReference type="NCBI Taxonomy" id="698769"/>
    <lineage>
        <taxon>Bacteria</taxon>
        <taxon>Bacillati</taxon>
        <taxon>Bacillota</taxon>
        <taxon>Bacilli</taxon>
        <taxon>Bacillales</taxon>
        <taxon>Bacillaceae</taxon>
        <taxon>Virgibacillus</taxon>
    </lineage>
</organism>
<dbReference type="RefSeq" id="WP_226370957.1">
    <property type="nucleotide sequence ID" value="NZ_JAGIKX010000008.1"/>
</dbReference>
<evidence type="ECO:0000256" key="1">
    <source>
        <dbReference type="SAM" id="MobiDB-lite"/>
    </source>
</evidence>